<protein>
    <submittedName>
        <fullName evidence="10">Stimulated by retinoic acid gene 6 protein homolog</fullName>
    </submittedName>
</protein>
<feature type="transmembrane region" description="Helical" evidence="8">
    <location>
        <begin position="6"/>
        <end position="24"/>
    </location>
</feature>
<evidence type="ECO:0000256" key="1">
    <source>
        <dbReference type="ARBA" id="ARBA00004651"/>
    </source>
</evidence>
<accession>A0ABM0LWD9</accession>
<keyword evidence="5 8" id="KW-1133">Transmembrane helix</keyword>
<reference evidence="10" key="1">
    <citation type="submission" date="2025-08" db="UniProtKB">
        <authorList>
            <consortium name="RefSeq"/>
        </authorList>
    </citation>
    <scope>IDENTIFICATION</scope>
    <source>
        <tissue evidence="10">Testes</tissue>
    </source>
</reference>
<evidence type="ECO:0000256" key="3">
    <source>
        <dbReference type="ARBA" id="ARBA00022475"/>
    </source>
</evidence>
<evidence type="ECO:0000256" key="2">
    <source>
        <dbReference type="ARBA" id="ARBA00022448"/>
    </source>
</evidence>
<evidence type="ECO:0000256" key="7">
    <source>
        <dbReference type="ARBA" id="ARBA00023170"/>
    </source>
</evidence>
<keyword evidence="6 8" id="KW-0472">Membrane</keyword>
<dbReference type="InterPro" id="IPR026612">
    <property type="entry name" value="STRA6-like"/>
</dbReference>
<keyword evidence="2" id="KW-0813">Transport</keyword>
<dbReference type="PANTHER" id="PTHR21444:SF15">
    <property type="entry name" value="RECEPTOR FOR RETINOL UPTAKE STRA6"/>
    <property type="match status" value="1"/>
</dbReference>
<dbReference type="Pfam" id="PF14752">
    <property type="entry name" value="RBP_receptor"/>
    <property type="match status" value="1"/>
</dbReference>
<keyword evidence="4 8" id="KW-0812">Transmembrane</keyword>
<evidence type="ECO:0000256" key="4">
    <source>
        <dbReference type="ARBA" id="ARBA00022692"/>
    </source>
</evidence>
<dbReference type="RefSeq" id="XP_006812080.1">
    <property type="nucleotide sequence ID" value="XM_006812017.1"/>
</dbReference>
<evidence type="ECO:0000256" key="8">
    <source>
        <dbReference type="SAM" id="Phobius"/>
    </source>
</evidence>
<name>A0ABM0LWD9_SACKO</name>
<evidence type="ECO:0000256" key="5">
    <source>
        <dbReference type="ARBA" id="ARBA00022989"/>
    </source>
</evidence>
<dbReference type="GeneID" id="102810032"/>
<comment type="subcellular location">
    <subcellularLocation>
        <location evidence="1">Cell membrane</location>
        <topology evidence="1">Multi-pass membrane protein</topology>
    </subcellularLocation>
</comment>
<dbReference type="Proteomes" id="UP000694865">
    <property type="component" value="Unplaced"/>
</dbReference>
<gene>
    <name evidence="10" type="primary">LOC102810032</name>
</gene>
<evidence type="ECO:0000256" key="6">
    <source>
        <dbReference type="ARBA" id="ARBA00023136"/>
    </source>
</evidence>
<organism evidence="9 10">
    <name type="scientific">Saccoglossus kowalevskii</name>
    <name type="common">Acorn worm</name>
    <dbReference type="NCBI Taxonomy" id="10224"/>
    <lineage>
        <taxon>Eukaryota</taxon>
        <taxon>Metazoa</taxon>
        <taxon>Hemichordata</taxon>
        <taxon>Enteropneusta</taxon>
        <taxon>Harrimaniidae</taxon>
        <taxon>Saccoglossus</taxon>
    </lineage>
</organism>
<dbReference type="PANTHER" id="PTHR21444">
    <property type="entry name" value="COILED-COIL DOMAIN-CONTAINING PROTEIN 180"/>
    <property type="match status" value="1"/>
</dbReference>
<proteinExistence type="predicted"/>
<keyword evidence="7" id="KW-0675">Receptor</keyword>
<sequence>MLIGLFSCLMRIIYSVMFGMLFLGRTDHSVLMRKFELWDPGFKAYYGFVVVEEYHTHPVLVTFCNILMQTDENNGKYRVEEESKEHEESFLKSKRIRNKWLVTRTLVRNPALIGMRIVGDRSRHRNEKLEKKEEELDMEMRTFGDAVENAAMVTVEAATS</sequence>
<keyword evidence="9" id="KW-1185">Reference proteome</keyword>
<keyword evidence="3" id="KW-1003">Cell membrane</keyword>
<evidence type="ECO:0000313" key="10">
    <source>
        <dbReference type="RefSeq" id="XP_006812080.1"/>
    </source>
</evidence>
<evidence type="ECO:0000313" key="9">
    <source>
        <dbReference type="Proteomes" id="UP000694865"/>
    </source>
</evidence>